<sequence>MAMSTVEWLKLETVVQRVCGVISIITNSFLMFLILTKSPSKLGKYKWLMLYTSIFELAYAFLNFFVGPSMHNFGSVCMVFQDMKEFWFSHETAQVLIVVYCSFLVLRWLFSLFISCIDTALSICIDFKQKYITGFKQIFLYIGPILCGSFWGLACAIFMSESKFKSDFLRDRIKQKFLLDIDDCAYIALYFWPTDRNGGVYPDLFSFIGVILMYIILGASFISVIYFGVNCYRYISKRIESVEHQSETSKTLHTQLFYSLLVQSVIPFILMYLPATIVFTFPMLNIDLDLNYPFIGITIAIFPVVDPLPTILIIKSYREGCAELFCCKKKNQVSGDFSNNVIDLSTRPSVANIIIS</sequence>
<feature type="transmembrane region" description="Helical" evidence="1">
    <location>
        <begin position="204"/>
        <end position="229"/>
    </location>
</feature>
<dbReference type="STRING" id="1561998.A0A1I7U9F5"/>
<feature type="transmembrane region" description="Helical" evidence="1">
    <location>
        <begin position="293"/>
        <end position="314"/>
    </location>
</feature>
<organism evidence="2 3">
    <name type="scientific">Caenorhabditis tropicalis</name>
    <dbReference type="NCBI Taxonomy" id="1561998"/>
    <lineage>
        <taxon>Eukaryota</taxon>
        <taxon>Metazoa</taxon>
        <taxon>Ecdysozoa</taxon>
        <taxon>Nematoda</taxon>
        <taxon>Chromadorea</taxon>
        <taxon>Rhabditida</taxon>
        <taxon>Rhabditina</taxon>
        <taxon>Rhabditomorpha</taxon>
        <taxon>Rhabditoidea</taxon>
        <taxon>Rhabditidae</taxon>
        <taxon>Peloderinae</taxon>
        <taxon>Caenorhabditis</taxon>
    </lineage>
</organism>
<dbReference type="WBParaSite" id="Csp11.Scaffold629.g16210.t1">
    <property type="protein sequence ID" value="Csp11.Scaffold629.g16210.t1"/>
    <property type="gene ID" value="Csp11.Scaffold629.g16210"/>
</dbReference>
<feature type="transmembrane region" description="Helical" evidence="1">
    <location>
        <begin position="138"/>
        <end position="159"/>
    </location>
</feature>
<dbReference type="Pfam" id="PF10326">
    <property type="entry name" value="7TM_GPCR_Str"/>
    <property type="match status" value="1"/>
</dbReference>
<evidence type="ECO:0000313" key="2">
    <source>
        <dbReference type="Proteomes" id="UP000095282"/>
    </source>
</evidence>
<keyword evidence="1" id="KW-0812">Transmembrane</keyword>
<dbReference type="Gene3D" id="1.20.1070.10">
    <property type="entry name" value="Rhodopsin 7-helix transmembrane proteins"/>
    <property type="match status" value="1"/>
</dbReference>
<name>A0A1I7U9F5_9PELO</name>
<feature type="transmembrane region" description="Helical" evidence="1">
    <location>
        <begin position="14"/>
        <end position="35"/>
    </location>
</feature>
<dbReference type="InterPro" id="IPR019428">
    <property type="entry name" value="7TM_GPCR_serpentine_rcpt_Str"/>
</dbReference>
<keyword evidence="1" id="KW-1133">Transmembrane helix</keyword>
<dbReference type="AlphaFoldDB" id="A0A1I7U9F5"/>
<dbReference type="GO" id="GO:0042048">
    <property type="term" value="P:olfactory behavior"/>
    <property type="evidence" value="ECO:0007669"/>
    <property type="project" value="TreeGrafter"/>
</dbReference>
<dbReference type="Proteomes" id="UP000095282">
    <property type="component" value="Unplaced"/>
</dbReference>
<reference evidence="3" key="1">
    <citation type="submission" date="2016-11" db="UniProtKB">
        <authorList>
            <consortium name="WormBaseParasite"/>
        </authorList>
    </citation>
    <scope>IDENTIFICATION</scope>
</reference>
<accession>A0A1I7U9F5</accession>
<feature type="transmembrane region" description="Helical" evidence="1">
    <location>
        <begin position="47"/>
        <end position="66"/>
    </location>
</feature>
<keyword evidence="2" id="KW-1185">Reference proteome</keyword>
<feature type="transmembrane region" description="Helical" evidence="1">
    <location>
        <begin position="93"/>
        <end position="117"/>
    </location>
</feature>
<dbReference type="eggNOG" id="ENOG502RVQ3">
    <property type="taxonomic scope" value="Eukaryota"/>
</dbReference>
<protein>
    <submittedName>
        <fullName evidence="3">Seven TM Receptor</fullName>
    </submittedName>
</protein>
<dbReference type="PANTHER" id="PTHR22943:SF78">
    <property type="entry name" value="SEVEN TM RECEPTOR"/>
    <property type="match status" value="1"/>
</dbReference>
<evidence type="ECO:0000313" key="3">
    <source>
        <dbReference type="WBParaSite" id="Csp11.Scaffold629.g16210.t1"/>
    </source>
</evidence>
<dbReference type="GO" id="GO:0005886">
    <property type="term" value="C:plasma membrane"/>
    <property type="evidence" value="ECO:0007669"/>
    <property type="project" value="TreeGrafter"/>
</dbReference>
<feature type="transmembrane region" description="Helical" evidence="1">
    <location>
        <begin position="256"/>
        <end position="281"/>
    </location>
</feature>
<dbReference type="SUPFAM" id="SSF81321">
    <property type="entry name" value="Family A G protein-coupled receptor-like"/>
    <property type="match status" value="1"/>
</dbReference>
<proteinExistence type="predicted"/>
<keyword evidence="1" id="KW-0472">Membrane</keyword>
<dbReference type="GO" id="GO:0038022">
    <property type="term" value="F:G protein-coupled olfactory receptor activity"/>
    <property type="evidence" value="ECO:0007669"/>
    <property type="project" value="TreeGrafter"/>
</dbReference>
<dbReference type="PANTHER" id="PTHR22943">
    <property type="entry name" value="7-TRANSMEMBRANE DOMAIN RECEPTOR C.ELEGANS"/>
    <property type="match status" value="1"/>
</dbReference>
<evidence type="ECO:0000256" key="1">
    <source>
        <dbReference type="SAM" id="Phobius"/>
    </source>
</evidence>